<organism evidence="1 2">
    <name type="scientific">Danaus chrysippus</name>
    <name type="common">African queen</name>
    <dbReference type="NCBI Taxonomy" id="151541"/>
    <lineage>
        <taxon>Eukaryota</taxon>
        <taxon>Metazoa</taxon>
        <taxon>Ecdysozoa</taxon>
        <taxon>Arthropoda</taxon>
        <taxon>Hexapoda</taxon>
        <taxon>Insecta</taxon>
        <taxon>Pterygota</taxon>
        <taxon>Neoptera</taxon>
        <taxon>Endopterygota</taxon>
        <taxon>Lepidoptera</taxon>
        <taxon>Glossata</taxon>
        <taxon>Ditrysia</taxon>
        <taxon>Papilionoidea</taxon>
        <taxon>Nymphalidae</taxon>
        <taxon>Danainae</taxon>
        <taxon>Danaini</taxon>
        <taxon>Danaina</taxon>
        <taxon>Danaus</taxon>
        <taxon>Anosia</taxon>
    </lineage>
</organism>
<dbReference type="Proteomes" id="UP000789524">
    <property type="component" value="Unassembled WGS sequence"/>
</dbReference>
<name>A0A8J2QSI0_9NEOP</name>
<proteinExistence type="predicted"/>
<dbReference type="EMBL" id="CAKASE010000050">
    <property type="protein sequence ID" value="CAG9564376.1"/>
    <property type="molecule type" value="Genomic_DNA"/>
</dbReference>
<protein>
    <submittedName>
        <fullName evidence="1">(African queen) hypothetical protein</fullName>
    </submittedName>
</protein>
<dbReference type="AlphaFoldDB" id="A0A8J2QSI0"/>
<comment type="caution">
    <text evidence="1">The sequence shown here is derived from an EMBL/GenBank/DDBJ whole genome shotgun (WGS) entry which is preliminary data.</text>
</comment>
<evidence type="ECO:0000313" key="2">
    <source>
        <dbReference type="Proteomes" id="UP000789524"/>
    </source>
</evidence>
<reference evidence="1" key="1">
    <citation type="submission" date="2021-09" db="EMBL/GenBank/DDBJ databases">
        <authorList>
            <person name="Martin H S."/>
        </authorList>
    </citation>
    <scope>NUCLEOTIDE SEQUENCE</scope>
</reference>
<evidence type="ECO:0000313" key="1">
    <source>
        <dbReference type="EMBL" id="CAG9564376.1"/>
    </source>
</evidence>
<gene>
    <name evidence="1" type="ORF">DCHRY22_LOCUS5379</name>
</gene>
<keyword evidence="2" id="KW-1185">Reference proteome</keyword>
<dbReference type="OrthoDB" id="7452003at2759"/>
<sequence length="71" mass="8328">MKRSKSYTWLSGLLRPKPEEEWGSTWVTAEVLQDDSPPTTEFTHFMRPMAASIRSENDHYEEDHAIIDLMM</sequence>
<accession>A0A8J2QSI0</accession>